<dbReference type="Pfam" id="PF05938">
    <property type="entry name" value="Self-incomp_S1"/>
    <property type="match status" value="1"/>
</dbReference>
<reference evidence="7 8" key="1">
    <citation type="journal article" date="2014" name="Nat. Genet.">
        <title>Genome sequence of the hot pepper provides insights into the evolution of pungency in Capsicum species.</title>
        <authorList>
            <person name="Kim S."/>
            <person name="Park M."/>
            <person name="Yeom S.I."/>
            <person name="Kim Y.M."/>
            <person name="Lee J.M."/>
            <person name="Lee H.A."/>
            <person name="Seo E."/>
            <person name="Choi J."/>
            <person name="Cheong K."/>
            <person name="Kim K.T."/>
            <person name="Jung K."/>
            <person name="Lee G.W."/>
            <person name="Oh S.K."/>
            <person name="Bae C."/>
            <person name="Kim S.B."/>
            <person name="Lee H.Y."/>
            <person name="Kim S.Y."/>
            <person name="Kim M.S."/>
            <person name="Kang B.C."/>
            <person name="Jo Y.D."/>
            <person name="Yang H.B."/>
            <person name="Jeong H.J."/>
            <person name="Kang W.H."/>
            <person name="Kwon J.K."/>
            <person name="Shin C."/>
            <person name="Lim J.Y."/>
            <person name="Park J.H."/>
            <person name="Huh J.H."/>
            <person name="Kim J.S."/>
            <person name="Kim B.D."/>
            <person name="Cohen O."/>
            <person name="Paran I."/>
            <person name="Suh M.C."/>
            <person name="Lee S.B."/>
            <person name="Kim Y.K."/>
            <person name="Shin Y."/>
            <person name="Noh S.J."/>
            <person name="Park J."/>
            <person name="Seo Y.S."/>
            <person name="Kwon S.Y."/>
            <person name="Kim H.A."/>
            <person name="Park J.M."/>
            <person name="Kim H.J."/>
            <person name="Choi S.B."/>
            <person name="Bosland P.W."/>
            <person name="Reeves G."/>
            <person name="Jo S.H."/>
            <person name="Lee B.W."/>
            <person name="Cho H.T."/>
            <person name="Choi H.S."/>
            <person name="Lee M.S."/>
            <person name="Yu Y."/>
            <person name="Do Choi Y."/>
            <person name="Park B.S."/>
            <person name="van Deynze A."/>
            <person name="Ashrafi H."/>
            <person name="Hill T."/>
            <person name="Kim W.T."/>
            <person name="Pai H.S."/>
            <person name="Ahn H.K."/>
            <person name="Yeam I."/>
            <person name="Giovannoni J.J."/>
            <person name="Rose J.K."/>
            <person name="Sorensen I."/>
            <person name="Lee S.J."/>
            <person name="Kim R.W."/>
            <person name="Choi I.Y."/>
            <person name="Choi B.S."/>
            <person name="Lim J.S."/>
            <person name="Lee Y.H."/>
            <person name="Choi D."/>
        </authorList>
    </citation>
    <scope>NUCLEOTIDE SEQUENCE [LARGE SCALE GENOMIC DNA]</scope>
    <source>
        <strain evidence="8">cv. CM334</strain>
    </source>
</reference>
<reference evidence="7 8" key="2">
    <citation type="journal article" date="2017" name="Genome Biol.">
        <title>New reference genome sequences of hot pepper reveal the massive evolution of plant disease-resistance genes by retroduplication.</title>
        <authorList>
            <person name="Kim S."/>
            <person name="Park J."/>
            <person name="Yeom S.I."/>
            <person name="Kim Y.M."/>
            <person name="Seo E."/>
            <person name="Kim K.T."/>
            <person name="Kim M.S."/>
            <person name="Lee J.M."/>
            <person name="Cheong K."/>
            <person name="Shin H.S."/>
            <person name="Kim S.B."/>
            <person name="Han K."/>
            <person name="Lee J."/>
            <person name="Park M."/>
            <person name="Lee H.A."/>
            <person name="Lee H.Y."/>
            <person name="Lee Y."/>
            <person name="Oh S."/>
            <person name="Lee J.H."/>
            <person name="Choi E."/>
            <person name="Choi E."/>
            <person name="Lee S.E."/>
            <person name="Jeon J."/>
            <person name="Kim H."/>
            <person name="Choi G."/>
            <person name="Song H."/>
            <person name="Lee J."/>
            <person name="Lee S.C."/>
            <person name="Kwon J.K."/>
            <person name="Lee H.Y."/>
            <person name="Koo N."/>
            <person name="Hong Y."/>
            <person name="Kim R.W."/>
            <person name="Kang W.H."/>
            <person name="Huh J.H."/>
            <person name="Kang B.C."/>
            <person name="Yang T.J."/>
            <person name="Lee Y.H."/>
            <person name="Bennetzen J.L."/>
            <person name="Choi D."/>
        </authorList>
    </citation>
    <scope>NUCLEOTIDE SEQUENCE [LARGE SCALE GENOMIC DNA]</scope>
    <source>
        <strain evidence="8">cv. CM334</strain>
    </source>
</reference>
<evidence type="ECO:0000256" key="2">
    <source>
        <dbReference type="ARBA" id="ARBA00005581"/>
    </source>
</evidence>
<keyword evidence="5 6" id="KW-0732">Signal</keyword>
<evidence type="ECO:0000313" key="8">
    <source>
        <dbReference type="Proteomes" id="UP000222542"/>
    </source>
</evidence>
<feature type="signal peptide" evidence="6">
    <location>
        <begin position="1"/>
        <end position="26"/>
    </location>
</feature>
<dbReference type="GO" id="GO:0005576">
    <property type="term" value="C:extracellular region"/>
    <property type="evidence" value="ECO:0007669"/>
    <property type="project" value="UniProtKB-SubCell"/>
</dbReference>
<feature type="chain" id="PRO_5025093135" description="S-protein homolog" evidence="6">
    <location>
        <begin position="27"/>
        <end position="148"/>
    </location>
</feature>
<evidence type="ECO:0000256" key="3">
    <source>
        <dbReference type="ARBA" id="ARBA00022471"/>
    </source>
</evidence>
<dbReference type="Proteomes" id="UP000222542">
    <property type="component" value="Unassembled WGS sequence"/>
</dbReference>
<dbReference type="PANTHER" id="PTHR31232">
    <property type="match status" value="1"/>
</dbReference>
<evidence type="ECO:0000256" key="5">
    <source>
        <dbReference type="ARBA" id="ARBA00022729"/>
    </source>
</evidence>
<dbReference type="InterPro" id="IPR010264">
    <property type="entry name" value="Self-incomp_S1"/>
</dbReference>
<organism evidence="7 8">
    <name type="scientific">Capsicum annuum</name>
    <name type="common">Capsicum pepper</name>
    <dbReference type="NCBI Taxonomy" id="4072"/>
    <lineage>
        <taxon>Eukaryota</taxon>
        <taxon>Viridiplantae</taxon>
        <taxon>Streptophyta</taxon>
        <taxon>Embryophyta</taxon>
        <taxon>Tracheophyta</taxon>
        <taxon>Spermatophyta</taxon>
        <taxon>Magnoliopsida</taxon>
        <taxon>eudicotyledons</taxon>
        <taxon>Gunneridae</taxon>
        <taxon>Pentapetalae</taxon>
        <taxon>asterids</taxon>
        <taxon>lamiids</taxon>
        <taxon>Solanales</taxon>
        <taxon>Solanaceae</taxon>
        <taxon>Solanoideae</taxon>
        <taxon>Capsiceae</taxon>
        <taxon>Capsicum</taxon>
    </lineage>
</organism>
<keyword evidence="8" id="KW-1185">Reference proteome</keyword>
<sequence length="148" mass="17199">MTLSMIKIFLILLLLTILLDLPTSKSCFLTRKYHVHVINKLPSNSSNLKIHCAASDDKRGNHYLAANQEFDWSFCQGFAWTSLYFCHFWWNSKDKVFDVYNDPVHCVNDGKLSKLTTQCAWVVKPDGFYLGTYIGPGKVEDMYRYAQW</sequence>
<dbReference type="AlphaFoldDB" id="A0A2G2ZGX5"/>
<keyword evidence="3 6" id="KW-0713">Self-incompatibility</keyword>
<keyword evidence="4 6" id="KW-0964">Secreted</keyword>
<protein>
    <recommendedName>
        <fullName evidence="6">S-protein homolog</fullName>
    </recommendedName>
</protein>
<comment type="similarity">
    <text evidence="2 6">Belongs to the plant self-incompatibility (S1) protein family.</text>
</comment>
<evidence type="ECO:0000256" key="6">
    <source>
        <dbReference type="RuleBase" id="RU367044"/>
    </source>
</evidence>
<dbReference type="EMBL" id="AYRZ02000005">
    <property type="protein sequence ID" value="PHT81246.1"/>
    <property type="molecule type" value="Genomic_DNA"/>
</dbReference>
<gene>
    <name evidence="7" type="ORF">T459_14261</name>
</gene>
<evidence type="ECO:0000313" key="7">
    <source>
        <dbReference type="EMBL" id="PHT81246.1"/>
    </source>
</evidence>
<evidence type="ECO:0000256" key="1">
    <source>
        <dbReference type="ARBA" id="ARBA00004613"/>
    </source>
</evidence>
<dbReference type="OMA" id="IVSITHG"/>
<proteinExistence type="inferred from homology"/>
<dbReference type="PANTHER" id="PTHR31232:SF165">
    <property type="entry name" value="S-PROTEIN HOMOLOG"/>
    <property type="match status" value="1"/>
</dbReference>
<evidence type="ECO:0000256" key="4">
    <source>
        <dbReference type="ARBA" id="ARBA00022525"/>
    </source>
</evidence>
<name>A0A2G2ZGX5_CAPAN</name>
<dbReference type="GO" id="GO:0060320">
    <property type="term" value="P:rejection of self pollen"/>
    <property type="evidence" value="ECO:0007669"/>
    <property type="project" value="UniProtKB-KW"/>
</dbReference>
<dbReference type="Gramene" id="PHT81246">
    <property type="protein sequence ID" value="PHT81246"/>
    <property type="gene ID" value="T459_14261"/>
</dbReference>
<accession>A0A2G2ZGX5</accession>
<comment type="caution">
    <text evidence="7">The sequence shown here is derived from an EMBL/GenBank/DDBJ whole genome shotgun (WGS) entry which is preliminary data.</text>
</comment>
<comment type="subcellular location">
    <subcellularLocation>
        <location evidence="1 6">Secreted</location>
    </subcellularLocation>
</comment>